<organism evidence="1 2">
    <name type="scientific">Hebeloma cylindrosporum</name>
    <dbReference type="NCBI Taxonomy" id="76867"/>
    <lineage>
        <taxon>Eukaryota</taxon>
        <taxon>Fungi</taxon>
        <taxon>Dikarya</taxon>
        <taxon>Basidiomycota</taxon>
        <taxon>Agaricomycotina</taxon>
        <taxon>Agaricomycetes</taxon>
        <taxon>Agaricomycetidae</taxon>
        <taxon>Agaricales</taxon>
        <taxon>Agaricineae</taxon>
        <taxon>Hymenogastraceae</taxon>
        <taxon>Hebeloma</taxon>
    </lineage>
</organism>
<dbReference type="HOGENOM" id="CLU_1415316_0_0_1"/>
<reference evidence="2" key="2">
    <citation type="submission" date="2015-01" db="EMBL/GenBank/DDBJ databases">
        <title>Evolutionary Origins and Diversification of the Mycorrhizal Mutualists.</title>
        <authorList>
            <consortium name="DOE Joint Genome Institute"/>
            <consortium name="Mycorrhizal Genomics Consortium"/>
            <person name="Kohler A."/>
            <person name="Kuo A."/>
            <person name="Nagy L.G."/>
            <person name="Floudas D."/>
            <person name="Copeland A."/>
            <person name="Barry K.W."/>
            <person name="Cichocki N."/>
            <person name="Veneault-Fourrey C."/>
            <person name="LaButti K."/>
            <person name="Lindquist E.A."/>
            <person name="Lipzen A."/>
            <person name="Lundell T."/>
            <person name="Morin E."/>
            <person name="Murat C."/>
            <person name="Riley R."/>
            <person name="Ohm R."/>
            <person name="Sun H."/>
            <person name="Tunlid A."/>
            <person name="Henrissat B."/>
            <person name="Grigoriev I.V."/>
            <person name="Hibbett D.S."/>
            <person name="Martin F."/>
        </authorList>
    </citation>
    <scope>NUCLEOTIDE SEQUENCE [LARGE SCALE GENOMIC DNA]</scope>
    <source>
        <strain evidence="2">h7</strain>
    </source>
</reference>
<reference evidence="1 2" key="1">
    <citation type="submission" date="2014-04" db="EMBL/GenBank/DDBJ databases">
        <authorList>
            <consortium name="DOE Joint Genome Institute"/>
            <person name="Kuo A."/>
            <person name="Gay G."/>
            <person name="Dore J."/>
            <person name="Kohler A."/>
            <person name="Nagy L.G."/>
            <person name="Floudas D."/>
            <person name="Copeland A."/>
            <person name="Barry K.W."/>
            <person name="Cichocki N."/>
            <person name="Veneault-Fourrey C."/>
            <person name="LaButti K."/>
            <person name="Lindquist E.A."/>
            <person name="Lipzen A."/>
            <person name="Lundell T."/>
            <person name="Morin E."/>
            <person name="Murat C."/>
            <person name="Sun H."/>
            <person name="Tunlid A."/>
            <person name="Henrissat B."/>
            <person name="Grigoriev I.V."/>
            <person name="Hibbett D.S."/>
            <person name="Martin F."/>
            <person name="Nordberg H.P."/>
            <person name="Cantor M.N."/>
            <person name="Hua S.X."/>
        </authorList>
    </citation>
    <scope>NUCLEOTIDE SEQUENCE [LARGE SCALE GENOMIC DNA]</scope>
    <source>
        <strain evidence="2">h7</strain>
    </source>
</reference>
<sequence length="192" mass="22108">MRTARPTIQFNPSDYDYLPLNFQPPQDGSAGFRTGKEALIQELPIPLLPHGLLPKRGFHIQPPRFHYGWVFNSDEFYVVAARCGFAVRNVTPLPPDITPTILYLDTYRAKKELAKILREKLGIHTCSPDFNIVYASKGHISISLTNNYKRGNRRPPDEDVQAIQKFFGMEEPAGWFLEAEAYRQWGPRFITW</sequence>
<proteinExistence type="predicted"/>
<name>A0A0C2XAK4_HEBCY</name>
<dbReference type="EMBL" id="KN831835">
    <property type="protein sequence ID" value="KIM35018.1"/>
    <property type="molecule type" value="Genomic_DNA"/>
</dbReference>
<evidence type="ECO:0000313" key="1">
    <source>
        <dbReference type="EMBL" id="KIM35018.1"/>
    </source>
</evidence>
<dbReference type="OrthoDB" id="2996761at2759"/>
<dbReference type="Proteomes" id="UP000053424">
    <property type="component" value="Unassembled WGS sequence"/>
</dbReference>
<protein>
    <submittedName>
        <fullName evidence="1">Uncharacterized protein</fullName>
    </submittedName>
</protein>
<keyword evidence="2" id="KW-1185">Reference proteome</keyword>
<gene>
    <name evidence="1" type="ORF">M413DRAFT_449935</name>
</gene>
<evidence type="ECO:0000313" key="2">
    <source>
        <dbReference type="Proteomes" id="UP000053424"/>
    </source>
</evidence>
<dbReference type="AlphaFoldDB" id="A0A0C2XAK4"/>
<accession>A0A0C2XAK4</accession>